<evidence type="ECO:0000313" key="2">
    <source>
        <dbReference type="EMBL" id="QHU08178.1"/>
    </source>
</evidence>
<dbReference type="AlphaFoldDB" id="A0A6C0JW93"/>
<evidence type="ECO:0000256" key="1">
    <source>
        <dbReference type="SAM" id="MobiDB-lite"/>
    </source>
</evidence>
<name>A0A6C0JW93_9ZZZZ</name>
<feature type="region of interest" description="Disordered" evidence="1">
    <location>
        <begin position="1"/>
        <end position="33"/>
    </location>
</feature>
<sequence length="69" mass="8604">MTPEEKLERTRKRKREWARRNKDTVKRKTYSERTAGMSMPEYIAFLEKQKERTQRWRDKQKELKNSTID</sequence>
<accession>A0A6C0JW93</accession>
<dbReference type="EMBL" id="MN740695">
    <property type="protein sequence ID" value="QHU08178.1"/>
    <property type="molecule type" value="Genomic_DNA"/>
</dbReference>
<feature type="compositionally biased region" description="Basic and acidic residues" evidence="1">
    <location>
        <begin position="18"/>
        <end position="31"/>
    </location>
</feature>
<proteinExistence type="predicted"/>
<reference evidence="2" key="1">
    <citation type="journal article" date="2020" name="Nature">
        <title>Giant virus diversity and host interactions through global metagenomics.</title>
        <authorList>
            <person name="Schulz F."/>
            <person name="Roux S."/>
            <person name="Paez-Espino D."/>
            <person name="Jungbluth S."/>
            <person name="Walsh D.A."/>
            <person name="Denef V.J."/>
            <person name="McMahon K.D."/>
            <person name="Konstantinidis K.T."/>
            <person name="Eloe-Fadrosh E.A."/>
            <person name="Kyrpides N.C."/>
            <person name="Woyke T."/>
        </authorList>
    </citation>
    <scope>NUCLEOTIDE SEQUENCE</scope>
    <source>
        <strain evidence="2">GVMAG-S-1062768-28</strain>
    </source>
</reference>
<protein>
    <submittedName>
        <fullName evidence="2">Uncharacterized protein</fullName>
    </submittedName>
</protein>
<organism evidence="2">
    <name type="scientific">viral metagenome</name>
    <dbReference type="NCBI Taxonomy" id="1070528"/>
    <lineage>
        <taxon>unclassified sequences</taxon>
        <taxon>metagenomes</taxon>
        <taxon>organismal metagenomes</taxon>
    </lineage>
</organism>